<dbReference type="EMBL" id="PYXZ01000002">
    <property type="protein sequence ID" value="PUA81606.1"/>
    <property type="molecule type" value="Genomic_DNA"/>
</dbReference>
<accession>A0A2R7YZZ2</accession>
<proteinExistence type="predicted"/>
<evidence type="ECO:0000259" key="2">
    <source>
        <dbReference type="Pfam" id="PF07811"/>
    </source>
</evidence>
<gene>
    <name evidence="3" type="ORF">C7S10_05905</name>
</gene>
<feature type="transmembrane region" description="Helical" evidence="1">
    <location>
        <begin position="12"/>
        <end position="34"/>
    </location>
</feature>
<sequence>MNVRRRARSEERGAAAVEFALIAMPLILLMFMIVESAFLMKDYVAVNSAVRNGARTASASGGAGPGTCEASANPPPCTPANAPAFAQGAADAIQTTATSLDTNDIDWLLIYKPGANGYPAGQTSLTCGSNCVKYVWDSGLSKFRYSSGSWASASINACLNDAARDSVGVGMQVTHKMVSGFFGASKAIQERTVMQFEPLESDRCKPGTPNAHQ</sequence>
<keyword evidence="1" id="KW-0472">Membrane</keyword>
<evidence type="ECO:0000313" key="3">
    <source>
        <dbReference type="EMBL" id="PUA81606.1"/>
    </source>
</evidence>
<keyword evidence="1" id="KW-0812">Transmembrane</keyword>
<name>A0A2R7YZZ2_9ACTN</name>
<keyword evidence="1" id="KW-1133">Transmembrane helix</keyword>
<comment type="caution">
    <text evidence="3">The sequence shown here is derived from an EMBL/GenBank/DDBJ whole genome shotgun (WGS) entry which is preliminary data.</text>
</comment>
<evidence type="ECO:0000313" key="4">
    <source>
        <dbReference type="Proteomes" id="UP000244867"/>
    </source>
</evidence>
<organism evidence="3 4">
    <name type="scientific">Nocardioides currus</name>
    <dbReference type="NCBI Taxonomy" id="2133958"/>
    <lineage>
        <taxon>Bacteria</taxon>
        <taxon>Bacillati</taxon>
        <taxon>Actinomycetota</taxon>
        <taxon>Actinomycetes</taxon>
        <taxon>Propionibacteriales</taxon>
        <taxon>Nocardioidaceae</taxon>
        <taxon>Nocardioides</taxon>
    </lineage>
</organism>
<feature type="domain" description="TadE-like" evidence="2">
    <location>
        <begin position="13"/>
        <end position="55"/>
    </location>
</feature>
<dbReference type="Proteomes" id="UP000244867">
    <property type="component" value="Unassembled WGS sequence"/>
</dbReference>
<keyword evidence="4" id="KW-1185">Reference proteome</keyword>
<evidence type="ECO:0000256" key="1">
    <source>
        <dbReference type="SAM" id="Phobius"/>
    </source>
</evidence>
<reference evidence="3 4" key="1">
    <citation type="submission" date="2018-03" db="EMBL/GenBank/DDBJ databases">
        <authorList>
            <person name="Keele B.F."/>
        </authorList>
    </citation>
    <scope>NUCLEOTIDE SEQUENCE [LARGE SCALE GENOMIC DNA]</scope>
    <source>
        <strain evidence="3 4">IB-3</strain>
    </source>
</reference>
<dbReference type="OrthoDB" id="3788578at2"/>
<protein>
    <recommendedName>
        <fullName evidence="2">TadE-like domain-containing protein</fullName>
    </recommendedName>
</protein>
<dbReference type="AlphaFoldDB" id="A0A2R7YZZ2"/>
<dbReference type="InterPro" id="IPR012495">
    <property type="entry name" value="TadE-like_dom"/>
</dbReference>
<dbReference type="RefSeq" id="WP_108343498.1">
    <property type="nucleotide sequence ID" value="NZ_PYXZ01000002.1"/>
</dbReference>
<dbReference type="Pfam" id="PF07811">
    <property type="entry name" value="TadE"/>
    <property type="match status" value="1"/>
</dbReference>